<organism evidence="1 2">
    <name type="scientific">Glossina austeni</name>
    <name type="common">Savannah tsetse fly</name>
    <dbReference type="NCBI Taxonomy" id="7395"/>
    <lineage>
        <taxon>Eukaryota</taxon>
        <taxon>Metazoa</taxon>
        <taxon>Ecdysozoa</taxon>
        <taxon>Arthropoda</taxon>
        <taxon>Hexapoda</taxon>
        <taxon>Insecta</taxon>
        <taxon>Pterygota</taxon>
        <taxon>Neoptera</taxon>
        <taxon>Endopterygota</taxon>
        <taxon>Diptera</taxon>
        <taxon>Brachycera</taxon>
        <taxon>Muscomorpha</taxon>
        <taxon>Hippoboscoidea</taxon>
        <taxon>Glossinidae</taxon>
        <taxon>Glossina</taxon>
    </lineage>
</organism>
<evidence type="ECO:0000313" key="1">
    <source>
        <dbReference type="EnsemblMetazoa" id="GAUT005122-PA"/>
    </source>
</evidence>
<dbReference type="Proteomes" id="UP000078200">
    <property type="component" value="Unassembled WGS sequence"/>
</dbReference>
<dbReference type="AlphaFoldDB" id="A0A1A9UHK7"/>
<protein>
    <submittedName>
        <fullName evidence="1">Uncharacterized protein</fullName>
    </submittedName>
</protein>
<proteinExistence type="predicted"/>
<name>A0A1A9UHK7_GLOAU</name>
<evidence type="ECO:0000313" key="2">
    <source>
        <dbReference type="Proteomes" id="UP000078200"/>
    </source>
</evidence>
<dbReference type="EnsemblMetazoa" id="GAUT005122-RA">
    <property type="protein sequence ID" value="GAUT005122-PA"/>
    <property type="gene ID" value="GAUT005122"/>
</dbReference>
<accession>A0A1A9UHK7</accession>
<keyword evidence="2" id="KW-1185">Reference proteome</keyword>
<reference evidence="1" key="1">
    <citation type="submission" date="2020-05" db="UniProtKB">
        <authorList>
            <consortium name="EnsemblMetazoa"/>
        </authorList>
    </citation>
    <scope>IDENTIFICATION</scope>
    <source>
        <strain evidence="1">TTRI</strain>
    </source>
</reference>
<sequence length="140" mass="16310">MALQLSQKLKSCNCLPLVIDTFAYDGIAVYAEHSVHSFSKCMRSETTTFGVKYYTRHVTTCIRFWHTSSLFTADDNAVYVLLTVNGYHSWTIMAKKTEIERPDQGVWVLCTRLYLKDIRHFTDSYLEMHTNSFTRKYVTV</sequence>
<dbReference type="VEuPathDB" id="VectorBase:GAUT005122"/>